<evidence type="ECO:0000313" key="7">
    <source>
        <dbReference type="EMBL" id="MEK7950921.1"/>
    </source>
</evidence>
<evidence type="ECO:0000256" key="3">
    <source>
        <dbReference type="ARBA" id="ARBA00022553"/>
    </source>
</evidence>
<dbReference type="EMBL" id="JBBUKT010000003">
    <property type="protein sequence ID" value="MEK7950921.1"/>
    <property type="molecule type" value="Genomic_DNA"/>
</dbReference>
<keyword evidence="7" id="KW-0808">Transferase</keyword>
<accession>A0ABU9AT55</accession>
<dbReference type="Pfam" id="PF00512">
    <property type="entry name" value="HisKA"/>
    <property type="match status" value="1"/>
</dbReference>
<dbReference type="GO" id="GO:0016301">
    <property type="term" value="F:kinase activity"/>
    <property type="evidence" value="ECO:0007669"/>
    <property type="project" value="UniProtKB-KW"/>
</dbReference>
<feature type="modified residue" description="4-aspartylphosphate" evidence="4">
    <location>
        <position position="64"/>
    </location>
</feature>
<dbReference type="InterPro" id="IPR004358">
    <property type="entry name" value="Sig_transdc_His_kin-like_C"/>
</dbReference>
<name>A0ABU9AT55_9BACT</name>
<comment type="catalytic activity">
    <reaction evidence="1">
        <text>ATP + protein L-histidine = ADP + protein N-phospho-L-histidine.</text>
        <dbReference type="EC" id="2.7.13.3"/>
    </reaction>
</comment>
<dbReference type="CDD" id="cd00082">
    <property type="entry name" value="HisKA"/>
    <property type="match status" value="1"/>
</dbReference>
<dbReference type="PRINTS" id="PR00344">
    <property type="entry name" value="BCTRLSENSOR"/>
</dbReference>
<dbReference type="PANTHER" id="PTHR43547">
    <property type="entry name" value="TWO-COMPONENT HISTIDINE KINASE"/>
    <property type="match status" value="1"/>
</dbReference>
<dbReference type="CDD" id="cd00075">
    <property type="entry name" value="HATPase"/>
    <property type="match status" value="1"/>
</dbReference>
<evidence type="ECO:0000256" key="4">
    <source>
        <dbReference type="PROSITE-ProRule" id="PRU00169"/>
    </source>
</evidence>
<dbReference type="Gene3D" id="3.30.565.10">
    <property type="entry name" value="Histidine kinase-like ATPase, C-terminal domain"/>
    <property type="match status" value="1"/>
</dbReference>
<comment type="caution">
    <text evidence="7">The sequence shown here is derived from an EMBL/GenBank/DDBJ whole genome shotgun (WGS) entry which is preliminary data.</text>
</comment>
<dbReference type="Gene3D" id="1.10.287.130">
    <property type="match status" value="1"/>
</dbReference>
<dbReference type="Pfam" id="PF02518">
    <property type="entry name" value="HATPase_c"/>
    <property type="match status" value="1"/>
</dbReference>
<protein>
    <recommendedName>
        <fullName evidence="2">histidine kinase</fullName>
        <ecNumber evidence="2">2.7.13.3</ecNumber>
    </recommendedName>
</protein>
<dbReference type="PANTHER" id="PTHR43547:SF2">
    <property type="entry name" value="HYBRID SIGNAL TRANSDUCTION HISTIDINE KINASE C"/>
    <property type="match status" value="1"/>
</dbReference>
<feature type="domain" description="Response regulatory" evidence="6">
    <location>
        <begin position="15"/>
        <end position="131"/>
    </location>
</feature>
<dbReference type="InterPro" id="IPR011006">
    <property type="entry name" value="CheY-like_superfamily"/>
</dbReference>
<dbReference type="SUPFAM" id="SSF55874">
    <property type="entry name" value="ATPase domain of HSP90 chaperone/DNA topoisomerase II/histidine kinase"/>
    <property type="match status" value="1"/>
</dbReference>
<evidence type="ECO:0000259" key="5">
    <source>
        <dbReference type="PROSITE" id="PS50109"/>
    </source>
</evidence>
<dbReference type="InterPro" id="IPR001789">
    <property type="entry name" value="Sig_transdc_resp-reg_receiver"/>
</dbReference>
<sequence length="371" mass="40431">MSDFDPLPQPSGPALVLVVDDEPKNIQVVGPLLLKQGHEVIAAGSGEEALAKMRTAKPDLLLLDVMMPGMTGFDLCRRLLAQPEWHALPIIFLSAVTDKGFVTEALAAGAVDYVTKPFHGPELLSRVQLHLNLRQMRQRLSAAVEERNHLLEIVAHDLKNPLGGVQFAAAMLTEEAGSLSLKQAQLVDSITHSVDRALEMTTSLLQTRRLEEAKEHLDLVSLCLREHAEQAVEVFFHHAGDKDTEVRVESAAETILVRADRRSLLCSLENLVSNAIKFSPPGSRICVRLSSEAGEGIFRIEDEGPGVKEEERSKLFRKFTRLSARPTGDELSTGLGLHIVHELVKAMGGTVRYEDGAGGGGCFVVALPLAR</sequence>
<dbReference type="SMART" id="SM00448">
    <property type="entry name" value="REC"/>
    <property type="match status" value="1"/>
</dbReference>
<dbReference type="Gene3D" id="3.40.50.2300">
    <property type="match status" value="1"/>
</dbReference>
<evidence type="ECO:0000256" key="1">
    <source>
        <dbReference type="ARBA" id="ARBA00000085"/>
    </source>
</evidence>
<feature type="domain" description="Histidine kinase" evidence="5">
    <location>
        <begin position="153"/>
        <end position="371"/>
    </location>
</feature>
<keyword evidence="3 4" id="KW-0597">Phosphoprotein</keyword>
<evidence type="ECO:0000256" key="2">
    <source>
        <dbReference type="ARBA" id="ARBA00012438"/>
    </source>
</evidence>
<gene>
    <name evidence="7" type="ORF">WKV53_10455</name>
</gene>
<dbReference type="SUPFAM" id="SSF52172">
    <property type="entry name" value="CheY-like"/>
    <property type="match status" value="1"/>
</dbReference>
<dbReference type="Proteomes" id="UP001371305">
    <property type="component" value="Unassembled WGS sequence"/>
</dbReference>
<dbReference type="Pfam" id="PF00072">
    <property type="entry name" value="Response_reg"/>
    <property type="match status" value="1"/>
</dbReference>
<dbReference type="InterPro" id="IPR003661">
    <property type="entry name" value="HisK_dim/P_dom"/>
</dbReference>
<keyword evidence="7" id="KW-0418">Kinase</keyword>
<dbReference type="PROSITE" id="PS50110">
    <property type="entry name" value="RESPONSE_REGULATORY"/>
    <property type="match status" value="1"/>
</dbReference>
<dbReference type="SMART" id="SM00387">
    <property type="entry name" value="HATPase_c"/>
    <property type="match status" value="1"/>
</dbReference>
<reference evidence="7 8" key="1">
    <citation type="submission" date="2024-04" db="EMBL/GenBank/DDBJ databases">
        <title>Luteolibacter sp. isolated from soil.</title>
        <authorList>
            <person name="An J."/>
        </authorList>
    </citation>
    <scope>NUCLEOTIDE SEQUENCE [LARGE SCALE GENOMIC DNA]</scope>
    <source>
        <strain evidence="7 8">Y139</strain>
    </source>
</reference>
<evidence type="ECO:0000259" key="6">
    <source>
        <dbReference type="PROSITE" id="PS50110"/>
    </source>
</evidence>
<dbReference type="PROSITE" id="PS50109">
    <property type="entry name" value="HIS_KIN"/>
    <property type="match status" value="1"/>
</dbReference>
<keyword evidence="8" id="KW-1185">Reference proteome</keyword>
<dbReference type="SMART" id="SM00388">
    <property type="entry name" value="HisKA"/>
    <property type="match status" value="1"/>
</dbReference>
<proteinExistence type="predicted"/>
<dbReference type="RefSeq" id="WP_341404522.1">
    <property type="nucleotide sequence ID" value="NZ_JBBUKT010000003.1"/>
</dbReference>
<dbReference type="InterPro" id="IPR003594">
    <property type="entry name" value="HATPase_dom"/>
</dbReference>
<evidence type="ECO:0000313" key="8">
    <source>
        <dbReference type="Proteomes" id="UP001371305"/>
    </source>
</evidence>
<dbReference type="InterPro" id="IPR036890">
    <property type="entry name" value="HATPase_C_sf"/>
</dbReference>
<dbReference type="InterPro" id="IPR005467">
    <property type="entry name" value="His_kinase_dom"/>
</dbReference>
<dbReference type="EC" id="2.7.13.3" evidence="2"/>
<organism evidence="7 8">
    <name type="scientific">Luteolibacter soli</name>
    <dbReference type="NCBI Taxonomy" id="3135280"/>
    <lineage>
        <taxon>Bacteria</taxon>
        <taxon>Pseudomonadati</taxon>
        <taxon>Verrucomicrobiota</taxon>
        <taxon>Verrucomicrobiia</taxon>
        <taxon>Verrucomicrobiales</taxon>
        <taxon>Verrucomicrobiaceae</taxon>
        <taxon>Luteolibacter</taxon>
    </lineage>
</organism>